<gene>
    <name evidence="9" type="primary">ahbC</name>
    <name evidence="9" type="ORF">CUN85_03420</name>
</gene>
<evidence type="ECO:0000256" key="6">
    <source>
        <dbReference type="ARBA" id="ARBA00023014"/>
    </source>
</evidence>
<name>A0A4E0PWQ9_9EURY</name>
<dbReference type="SUPFAM" id="SSF102114">
    <property type="entry name" value="Radical SAM enzymes"/>
    <property type="match status" value="1"/>
</dbReference>
<dbReference type="InterPro" id="IPR017200">
    <property type="entry name" value="PqqE-like"/>
</dbReference>
<organism evidence="9 10">
    <name type="scientific">Methanolobus halotolerans</name>
    <dbReference type="NCBI Taxonomy" id="2052935"/>
    <lineage>
        <taxon>Archaea</taxon>
        <taxon>Methanobacteriati</taxon>
        <taxon>Methanobacteriota</taxon>
        <taxon>Stenosarchaea group</taxon>
        <taxon>Methanomicrobia</taxon>
        <taxon>Methanosarcinales</taxon>
        <taxon>Methanosarcinaceae</taxon>
        <taxon>Methanolobus</taxon>
    </lineage>
</organism>
<dbReference type="InterPro" id="IPR034480">
    <property type="entry name" value="Heme_synthase-like"/>
</dbReference>
<keyword evidence="7" id="KW-0456">Lyase</keyword>
<keyword evidence="2" id="KW-0004">4Fe-4S</keyword>
<evidence type="ECO:0000256" key="4">
    <source>
        <dbReference type="ARBA" id="ARBA00022723"/>
    </source>
</evidence>
<keyword evidence="3" id="KW-0949">S-adenosyl-L-methionine</keyword>
<evidence type="ECO:0000313" key="10">
    <source>
        <dbReference type="Proteomes" id="UP000297295"/>
    </source>
</evidence>
<sequence>MIGISKLYCRTVEPSDALRYGRDSKKLPSHLLQFSRDKKPVVVWNVTQRCNLRCVHCYAKSKDMEYQNELSTEQGKELIDDLADFGTPVILFSGGEPLMRKDLTELAAYATSKGIRAVISTNGTLITGKKARELKDIGLSYVGISLDGMRETNDRFRGMEGAFDKALQGVRNCQAAGIKVGLRFTINRHNVSDIPAIFDLLEKENIPRICFYHLVYSGRGSGMRDEDLSLEESRSTVDMLMDRTRELHDKGRQVEVLTVDNHCDGPFIYLRLLKEDPERAEEVLELLQMNRGNSTGIGIGCVSWDGSVHPDQFWRHYSFGNVKERRFSEIWTDVSDPLMSGLKERKSWIRSNADRCAKCKWFDICNGNFRVRAEAVYDDTWADDPACYLTDEEIGYSKNE</sequence>
<evidence type="ECO:0000313" key="9">
    <source>
        <dbReference type="EMBL" id="TGC10555.1"/>
    </source>
</evidence>
<dbReference type="InterPro" id="IPR006638">
    <property type="entry name" value="Elp3/MiaA/NifB-like_rSAM"/>
</dbReference>
<dbReference type="RefSeq" id="WP_135388935.1">
    <property type="nucleotide sequence ID" value="NZ_PGGK01000003.1"/>
</dbReference>
<evidence type="ECO:0000256" key="7">
    <source>
        <dbReference type="ARBA" id="ARBA00023239"/>
    </source>
</evidence>
<keyword evidence="4" id="KW-0479">Metal-binding</keyword>
<dbReference type="GO" id="GO:0051539">
    <property type="term" value="F:4 iron, 4 sulfur cluster binding"/>
    <property type="evidence" value="ECO:0007669"/>
    <property type="project" value="UniProtKB-KW"/>
</dbReference>
<dbReference type="SFLD" id="SFLDF00543">
    <property type="entry name" value="alternative_heme_biosynthesis"/>
    <property type="match status" value="1"/>
</dbReference>
<evidence type="ECO:0000256" key="1">
    <source>
        <dbReference type="ARBA" id="ARBA00001966"/>
    </source>
</evidence>
<dbReference type="SFLD" id="SFLDG01067">
    <property type="entry name" value="SPASM/twitch_domain_containing"/>
    <property type="match status" value="1"/>
</dbReference>
<evidence type="ECO:0000256" key="3">
    <source>
        <dbReference type="ARBA" id="ARBA00022691"/>
    </source>
</evidence>
<dbReference type="Pfam" id="PF04055">
    <property type="entry name" value="Radical_SAM"/>
    <property type="match status" value="1"/>
</dbReference>
<keyword evidence="10" id="KW-1185">Reference proteome</keyword>
<evidence type="ECO:0000256" key="2">
    <source>
        <dbReference type="ARBA" id="ARBA00022485"/>
    </source>
</evidence>
<dbReference type="InterPro" id="IPR013785">
    <property type="entry name" value="Aldolase_TIM"/>
</dbReference>
<dbReference type="SFLD" id="SFLDG01385">
    <property type="entry name" value="heme_carboxy_lyase_like"/>
    <property type="match status" value="1"/>
</dbReference>
<dbReference type="PROSITE" id="PS51918">
    <property type="entry name" value="RADICAL_SAM"/>
    <property type="match status" value="1"/>
</dbReference>
<accession>A0A4E0PWQ9</accession>
<evidence type="ECO:0000259" key="8">
    <source>
        <dbReference type="PROSITE" id="PS51918"/>
    </source>
</evidence>
<dbReference type="NCBIfam" id="TIGR04085">
    <property type="entry name" value="rSAM_more_4Fe4S"/>
    <property type="match status" value="1"/>
</dbReference>
<dbReference type="InterPro" id="IPR023885">
    <property type="entry name" value="4Fe4S-binding_SPASM_dom"/>
</dbReference>
<dbReference type="SFLD" id="SFLDS00029">
    <property type="entry name" value="Radical_SAM"/>
    <property type="match status" value="1"/>
</dbReference>
<keyword evidence="5" id="KW-0408">Iron</keyword>
<dbReference type="AlphaFoldDB" id="A0A4E0PWQ9"/>
<dbReference type="EMBL" id="PGGK01000003">
    <property type="protein sequence ID" value="TGC10555.1"/>
    <property type="molecule type" value="Genomic_DNA"/>
</dbReference>
<dbReference type="GO" id="GO:0046872">
    <property type="term" value="F:metal ion binding"/>
    <property type="evidence" value="ECO:0007669"/>
    <property type="project" value="UniProtKB-KW"/>
</dbReference>
<dbReference type="SMART" id="SM00729">
    <property type="entry name" value="Elp3"/>
    <property type="match status" value="1"/>
</dbReference>
<comment type="cofactor">
    <cofactor evidence="1">
        <name>[4Fe-4S] cluster</name>
        <dbReference type="ChEBI" id="CHEBI:49883"/>
    </cofactor>
</comment>
<keyword evidence="6" id="KW-0411">Iron-sulfur</keyword>
<dbReference type="PIRSF" id="PIRSF037420">
    <property type="entry name" value="PQQ_syn_pqqE"/>
    <property type="match status" value="1"/>
</dbReference>
<dbReference type="GO" id="GO:0006783">
    <property type="term" value="P:heme biosynthetic process"/>
    <property type="evidence" value="ECO:0007669"/>
    <property type="project" value="TreeGrafter"/>
</dbReference>
<dbReference type="InterPro" id="IPR030894">
    <property type="entry name" value="Ahb_Proteobacteria"/>
</dbReference>
<dbReference type="CDD" id="cd21123">
    <property type="entry name" value="SPASM_MftC-like"/>
    <property type="match status" value="1"/>
</dbReference>
<reference evidence="9 10" key="1">
    <citation type="submission" date="2017-11" db="EMBL/GenBank/DDBJ databases">
        <title>Isolation and Characterization of Methanogenic Archaea from Saline Meromictic Lake at Siberia.</title>
        <authorList>
            <person name="Shen Y."/>
            <person name="Huang H.-H."/>
            <person name="Lai M.-C."/>
            <person name="Chen S.-C."/>
        </authorList>
    </citation>
    <scope>NUCLEOTIDE SEQUENCE [LARGE SCALE GENOMIC DNA]</scope>
    <source>
        <strain evidence="9 10">SY-01</strain>
    </source>
</reference>
<dbReference type="FunFam" id="3.20.20.70:FF:000188">
    <property type="entry name" value="Mycofactocin radical SAM maturase MftC"/>
    <property type="match status" value="1"/>
</dbReference>
<dbReference type="Pfam" id="PF13186">
    <property type="entry name" value="SPASM"/>
    <property type="match status" value="1"/>
</dbReference>
<dbReference type="OrthoDB" id="30736at2157"/>
<protein>
    <submittedName>
        <fullName evidence="9">12,18-didecarboxysiroheme deacetylase</fullName>
    </submittedName>
</protein>
<dbReference type="InterPro" id="IPR034479">
    <property type="entry name" value="AhbC-like"/>
</dbReference>
<dbReference type="NCBIfam" id="TIGR04546">
    <property type="entry name" value="rSAM_ahbC_deAc"/>
    <property type="match status" value="1"/>
</dbReference>
<comment type="caution">
    <text evidence="9">The sequence shown here is derived from an EMBL/GenBank/DDBJ whole genome shotgun (WGS) entry which is preliminary data.</text>
</comment>
<dbReference type="SFLD" id="SFLDG01386">
    <property type="entry name" value="main_SPASM_domain-containing"/>
    <property type="match status" value="1"/>
</dbReference>
<dbReference type="InterPro" id="IPR007197">
    <property type="entry name" value="rSAM"/>
</dbReference>
<dbReference type="Proteomes" id="UP000297295">
    <property type="component" value="Unassembled WGS sequence"/>
</dbReference>
<dbReference type="PANTHER" id="PTHR11228:SF7">
    <property type="entry name" value="PQQA PEPTIDE CYCLASE"/>
    <property type="match status" value="1"/>
</dbReference>
<dbReference type="Gene3D" id="3.20.20.70">
    <property type="entry name" value="Aldolase class I"/>
    <property type="match status" value="1"/>
</dbReference>
<dbReference type="InterPro" id="IPR058240">
    <property type="entry name" value="rSAM_sf"/>
</dbReference>
<dbReference type="CDD" id="cd01335">
    <property type="entry name" value="Radical_SAM"/>
    <property type="match status" value="1"/>
</dbReference>
<feature type="domain" description="Radical SAM core" evidence="8">
    <location>
        <begin position="36"/>
        <end position="252"/>
    </location>
</feature>
<proteinExistence type="predicted"/>
<evidence type="ECO:0000256" key="5">
    <source>
        <dbReference type="ARBA" id="ARBA00023004"/>
    </source>
</evidence>
<dbReference type="InterPro" id="IPR050377">
    <property type="entry name" value="Radical_SAM_PqqE_MftC-like"/>
</dbReference>
<dbReference type="PANTHER" id="PTHR11228">
    <property type="entry name" value="RADICAL SAM DOMAIN PROTEIN"/>
    <property type="match status" value="1"/>
</dbReference>
<dbReference type="GO" id="GO:0003824">
    <property type="term" value="F:catalytic activity"/>
    <property type="evidence" value="ECO:0007669"/>
    <property type="project" value="InterPro"/>
</dbReference>